<dbReference type="OrthoDB" id="573956at2"/>
<dbReference type="AlphaFoldDB" id="K9TEQ3"/>
<reference evidence="1 2" key="1">
    <citation type="submission" date="2012-06" db="EMBL/GenBank/DDBJ databases">
        <title>Finished chromosome of genome of Oscillatoria acuminata PCC 6304.</title>
        <authorList>
            <consortium name="US DOE Joint Genome Institute"/>
            <person name="Gugger M."/>
            <person name="Coursin T."/>
            <person name="Rippka R."/>
            <person name="Tandeau De Marsac N."/>
            <person name="Huntemann M."/>
            <person name="Wei C.-L."/>
            <person name="Han J."/>
            <person name="Detter J.C."/>
            <person name="Han C."/>
            <person name="Tapia R."/>
            <person name="Davenport K."/>
            <person name="Daligault H."/>
            <person name="Erkkila T."/>
            <person name="Gu W."/>
            <person name="Munk A.C.C."/>
            <person name="Teshima H."/>
            <person name="Xu Y."/>
            <person name="Chain P."/>
            <person name="Chen A."/>
            <person name="Krypides N."/>
            <person name="Mavromatis K."/>
            <person name="Markowitz V."/>
            <person name="Szeto E."/>
            <person name="Ivanova N."/>
            <person name="Mikhailova N."/>
            <person name="Ovchinnikova G."/>
            <person name="Pagani I."/>
            <person name="Pati A."/>
            <person name="Goodwin L."/>
            <person name="Peters L."/>
            <person name="Pitluck S."/>
            <person name="Woyke T."/>
            <person name="Kerfeld C."/>
        </authorList>
    </citation>
    <scope>NUCLEOTIDE SEQUENCE [LARGE SCALE GENOMIC DNA]</scope>
    <source>
        <strain evidence="1 2">PCC 6304</strain>
    </source>
</reference>
<dbReference type="Proteomes" id="UP000010367">
    <property type="component" value="Chromosome"/>
</dbReference>
<evidence type="ECO:0000313" key="2">
    <source>
        <dbReference type="Proteomes" id="UP000010367"/>
    </source>
</evidence>
<dbReference type="HOGENOM" id="CLU_193571_0_0_3"/>
<evidence type="ECO:0000313" key="1">
    <source>
        <dbReference type="EMBL" id="AFY81020.1"/>
    </source>
</evidence>
<dbReference type="InParanoid" id="K9TEQ3"/>
<keyword evidence="2" id="KW-1185">Reference proteome</keyword>
<sequence>MVSSKLLEIARDIRQLSLSEQQWLLDKLVNQIKIRTQESSKFNDSQLLKSQLQEMAQDPEVQAEIAAIDKEFAIAELDGS</sequence>
<proteinExistence type="predicted"/>
<dbReference type="EMBL" id="CP003607">
    <property type="protein sequence ID" value="AFY81020.1"/>
    <property type="molecule type" value="Genomic_DNA"/>
</dbReference>
<dbReference type="KEGG" id="oac:Oscil6304_1307"/>
<protein>
    <submittedName>
        <fullName evidence="1">Uncharacterized protein</fullName>
    </submittedName>
</protein>
<dbReference type="STRING" id="56110.Oscil6304_1307"/>
<accession>K9TEQ3</accession>
<name>K9TEQ3_9CYAN</name>
<dbReference type="eggNOG" id="ENOG5033DP8">
    <property type="taxonomic scope" value="Bacteria"/>
</dbReference>
<organism evidence="1 2">
    <name type="scientific">Oscillatoria acuminata PCC 6304</name>
    <dbReference type="NCBI Taxonomy" id="56110"/>
    <lineage>
        <taxon>Bacteria</taxon>
        <taxon>Bacillati</taxon>
        <taxon>Cyanobacteriota</taxon>
        <taxon>Cyanophyceae</taxon>
        <taxon>Oscillatoriophycideae</taxon>
        <taxon>Oscillatoriales</taxon>
        <taxon>Oscillatoriaceae</taxon>
        <taxon>Oscillatoria</taxon>
    </lineage>
</organism>
<dbReference type="RefSeq" id="WP_015147668.1">
    <property type="nucleotide sequence ID" value="NC_019693.1"/>
</dbReference>
<gene>
    <name evidence="1" type="ORF">Oscil6304_1307</name>
</gene>